<keyword evidence="1" id="KW-0472">Membrane</keyword>
<proteinExistence type="predicted"/>
<reference evidence="2 3" key="2">
    <citation type="journal article" date="2019" name="G3 (Bethesda)">
        <title>Hybrid Assembly of the Genome of the Entomopathogenic Nematode Steinernema carpocapsae Identifies the X-Chromosome.</title>
        <authorList>
            <person name="Serra L."/>
            <person name="Macchietto M."/>
            <person name="Macias-Munoz A."/>
            <person name="McGill C.J."/>
            <person name="Rodriguez I.M."/>
            <person name="Rodriguez B."/>
            <person name="Murad R."/>
            <person name="Mortazavi A."/>
        </authorList>
    </citation>
    <scope>NUCLEOTIDE SEQUENCE [LARGE SCALE GENOMIC DNA]</scope>
    <source>
        <strain evidence="2 3">ALL</strain>
    </source>
</reference>
<keyword evidence="1" id="KW-0812">Transmembrane</keyword>
<feature type="transmembrane region" description="Helical" evidence="1">
    <location>
        <begin position="123"/>
        <end position="147"/>
    </location>
</feature>
<evidence type="ECO:0000313" key="2">
    <source>
        <dbReference type="EMBL" id="TKR62081.1"/>
    </source>
</evidence>
<organism evidence="2 3">
    <name type="scientific">Steinernema carpocapsae</name>
    <name type="common">Entomopathogenic nematode</name>
    <dbReference type="NCBI Taxonomy" id="34508"/>
    <lineage>
        <taxon>Eukaryota</taxon>
        <taxon>Metazoa</taxon>
        <taxon>Ecdysozoa</taxon>
        <taxon>Nematoda</taxon>
        <taxon>Chromadorea</taxon>
        <taxon>Rhabditida</taxon>
        <taxon>Tylenchina</taxon>
        <taxon>Panagrolaimomorpha</taxon>
        <taxon>Strongyloidoidea</taxon>
        <taxon>Steinernematidae</taxon>
        <taxon>Steinernema</taxon>
    </lineage>
</organism>
<name>A0A4U5M0B6_STECR</name>
<feature type="transmembrane region" description="Helical" evidence="1">
    <location>
        <begin position="51"/>
        <end position="77"/>
    </location>
</feature>
<evidence type="ECO:0008006" key="4">
    <source>
        <dbReference type="Google" id="ProtNLM"/>
    </source>
</evidence>
<sequence length="186" mass="20886">MPEWVVPTLSALSWIFGTSQAVLLFTPLADVYDDVDALKPLFNQSYPYSGAIRTIGFCFIFSMAALTLITYLIIFGYILHQFKTHKLHASGFKEKQILFQSVIKFSGDLLVNVFYNFDIFEPTPVVNFCVTVGYILNTILIPTIFYISSSVIRQQLIQDFFGVVGQGSGKVHQAAPQSRTVVVRNL</sequence>
<reference evidence="2 3" key="1">
    <citation type="journal article" date="2015" name="Genome Biol.">
        <title>Comparative genomics of Steinernema reveals deeply conserved gene regulatory networks.</title>
        <authorList>
            <person name="Dillman A.R."/>
            <person name="Macchietto M."/>
            <person name="Porter C.F."/>
            <person name="Rogers A."/>
            <person name="Williams B."/>
            <person name="Antoshechkin I."/>
            <person name="Lee M.M."/>
            <person name="Goodwin Z."/>
            <person name="Lu X."/>
            <person name="Lewis E.E."/>
            <person name="Goodrich-Blair H."/>
            <person name="Stock S.P."/>
            <person name="Adams B.J."/>
            <person name="Sternberg P.W."/>
            <person name="Mortazavi A."/>
        </authorList>
    </citation>
    <scope>NUCLEOTIDE SEQUENCE [LARGE SCALE GENOMIC DNA]</scope>
    <source>
        <strain evidence="2 3">ALL</strain>
    </source>
</reference>
<dbReference type="AlphaFoldDB" id="A0A4U5M0B6"/>
<dbReference type="Proteomes" id="UP000298663">
    <property type="component" value="Unassembled WGS sequence"/>
</dbReference>
<gene>
    <name evidence="2" type="ORF">L596_026088</name>
</gene>
<comment type="caution">
    <text evidence="2">The sequence shown here is derived from an EMBL/GenBank/DDBJ whole genome shotgun (WGS) entry which is preliminary data.</text>
</comment>
<keyword evidence="1" id="KW-1133">Transmembrane helix</keyword>
<keyword evidence="3" id="KW-1185">Reference proteome</keyword>
<protein>
    <recommendedName>
        <fullName evidence="4">7TM GPCR serpentine receptor class x (Srx) domain-containing protein</fullName>
    </recommendedName>
</protein>
<dbReference type="EMBL" id="AZBU02000010">
    <property type="protein sequence ID" value="TKR62081.1"/>
    <property type="molecule type" value="Genomic_DNA"/>
</dbReference>
<evidence type="ECO:0000313" key="3">
    <source>
        <dbReference type="Proteomes" id="UP000298663"/>
    </source>
</evidence>
<accession>A0A4U5M0B6</accession>
<evidence type="ECO:0000256" key="1">
    <source>
        <dbReference type="SAM" id="Phobius"/>
    </source>
</evidence>